<dbReference type="Gene3D" id="1.10.238.10">
    <property type="entry name" value="EF-hand"/>
    <property type="match status" value="2"/>
</dbReference>
<proteinExistence type="inferred from homology"/>
<reference evidence="6" key="1">
    <citation type="submission" date="2022-10" db="EMBL/GenBank/DDBJ databases">
        <authorList>
            <person name="Chen Y."/>
            <person name="Dougan E. K."/>
            <person name="Chan C."/>
            <person name="Rhodes N."/>
            <person name="Thang M."/>
        </authorList>
    </citation>
    <scope>NUCLEOTIDE SEQUENCE</scope>
</reference>
<dbReference type="GO" id="GO:0043226">
    <property type="term" value="C:organelle"/>
    <property type="evidence" value="ECO:0007669"/>
    <property type="project" value="UniProtKB-ARBA"/>
</dbReference>
<dbReference type="EMBL" id="CAMXCT030006079">
    <property type="protein sequence ID" value="CAL4801198.1"/>
    <property type="molecule type" value="Genomic_DNA"/>
</dbReference>
<gene>
    <name evidence="6" type="ORF">C1SCF055_LOCUS38827</name>
</gene>
<comment type="similarity">
    <text evidence="1">Belongs to the centrin family.</text>
</comment>
<evidence type="ECO:0000256" key="2">
    <source>
        <dbReference type="ARBA" id="ARBA00022737"/>
    </source>
</evidence>
<sequence length="697" mass="78521">MQATPQTEGEEVKLIFELLDADHSGKIDVDELKRVLLSLSSWDEKQVEALIDQFDKNKDGELSIVEFWSWVNGHDGRSTENYRPALLDMAVAENKRKISETEERLAAFRDRKAAEDAKAAAEAQRQLEREQGLRLSRDAFVKEKMEAGFSKKVAEELYSKCDQDRDGEVNHQDIGRLVSDTLATLDQVKATYQKGIQREAEEVSWSEDWKAEVSKLLKKRGFKEEEEGLKYHTTNASGEEIAIREILKDKTATLESKYFPISLHLEVADCDDKGLGQLVDTFLAWDKDGDGTVSADELKDVLQHVNPKFTEVTLAKMMGEIDVNGDGVIDIQEFVSWLSGENLKKKKMKKKAKEEQDAKICFTLHRKRSDEAKDQKKLDAFMSAMSSDVKDFCIAKKLELSCGTVNAGSNANCSACGARHSWVCHGCGFVSFFKNCVNDCDTSSYGWFCISGKCPKKKCGCKKKPDFWQRSGFTSSMEKVSLDVEHLSNPCNTPTSFSSRSSWLAVAASLPLPSPRGNCVNLGEDLWLAWHRHTGHLKSWNQRPTGRRLDSPEGYWNRRVCRHRPANTRPTAKPKQSFSSAQEELQTRSRLVQILLLQQVLFIYFTETRRKAIWILPQAGQQGLPDEAKPLQRRGTRRRSQRRSRLTIGLPIIFGIFVIRCSKSACTWHTVCTMGTGPIAGGEVSSSEAHEVARSSS</sequence>
<evidence type="ECO:0000256" key="1">
    <source>
        <dbReference type="ARBA" id="ARBA00005253"/>
    </source>
</evidence>
<feature type="domain" description="EF-hand" evidence="5">
    <location>
        <begin position="273"/>
        <end position="308"/>
    </location>
</feature>
<evidence type="ECO:0000313" key="8">
    <source>
        <dbReference type="Proteomes" id="UP001152797"/>
    </source>
</evidence>
<dbReference type="InterPro" id="IPR050145">
    <property type="entry name" value="Centrin_CML-like"/>
</dbReference>
<dbReference type="GO" id="GO:0005509">
    <property type="term" value="F:calcium ion binding"/>
    <property type="evidence" value="ECO:0007669"/>
    <property type="project" value="InterPro"/>
</dbReference>
<keyword evidence="2" id="KW-0677">Repeat</keyword>
<name>A0A9P1GH75_9DINO</name>
<feature type="domain" description="EF-hand" evidence="5">
    <location>
        <begin position="149"/>
        <end position="184"/>
    </location>
</feature>
<evidence type="ECO:0000256" key="4">
    <source>
        <dbReference type="SAM" id="Coils"/>
    </source>
</evidence>
<evidence type="ECO:0000313" key="7">
    <source>
        <dbReference type="EMBL" id="CAL1167261.1"/>
    </source>
</evidence>
<feature type="coiled-coil region" evidence="4">
    <location>
        <begin position="91"/>
        <end position="131"/>
    </location>
</feature>
<keyword evidence="4" id="KW-0175">Coiled coil</keyword>
<dbReference type="CDD" id="cd00051">
    <property type="entry name" value="EFh"/>
    <property type="match status" value="2"/>
</dbReference>
<keyword evidence="8" id="KW-1185">Reference proteome</keyword>
<feature type="domain" description="EF-hand" evidence="5">
    <location>
        <begin position="43"/>
        <end position="77"/>
    </location>
</feature>
<dbReference type="AlphaFoldDB" id="A0A9P1GH75"/>
<dbReference type="FunFam" id="1.10.238.10:FF:000178">
    <property type="entry name" value="Calmodulin-2 A"/>
    <property type="match status" value="1"/>
</dbReference>
<dbReference type="SMART" id="SM00054">
    <property type="entry name" value="EFh"/>
    <property type="match status" value="5"/>
</dbReference>
<comment type="caution">
    <text evidence="6">The sequence shown here is derived from an EMBL/GenBank/DDBJ whole genome shotgun (WGS) entry which is preliminary data.</text>
</comment>
<dbReference type="PROSITE" id="PS50222">
    <property type="entry name" value="EF_HAND_2"/>
    <property type="match status" value="5"/>
</dbReference>
<feature type="domain" description="EF-hand" evidence="5">
    <location>
        <begin position="7"/>
        <end position="42"/>
    </location>
</feature>
<protein>
    <recommendedName>
        <fullName evidence="5">EF-hand domain-containing protein</fullName>
    </recommendedName>
</protein>
<evidence type="ECO:0000256" key="3">
    <source>
        <dbReference type="ARBA" id="ARBA00022837"/>
    </source>
</evidence>
<feature type="domain" description="EF-hand" evidence="5">
    <location>
        <begin position="309"/>
        <end position="344"/>
    </location>
</feature>
<dbReference type="InterPro" id="IPR002048">
    <property type="entry name" value="EF_hand_dom"/>
</dbReference>
<dbReference type="PANTHER" id="PTHR23050">
    <property type="entry name" value="CALCIUM BINDING PROTEIN"/>
    <property type="match status" value="1"/>
</dbReference>
<dbReference type="Pfam" id="PF13499">
    <property type="entry name" value="EF-hand_7"/>
    <property type="match status" value="2"/>
</dbReference>
<dbReference type="SUPFAM" id="SSF47473">
    <property type="entry name" value="EF-hand"/>
    <property type="match status" value="1"/>
</dbReference>
<organism evidence="6">
    <name type="scientific">Cladocopium goreaui</name>
    <dbReference type="NCBI Taxonomy" id="2562237"/>
    <lineage>
        <taxon>Eukaryota</taxon>
        <taxon>Sar</taxon>
        <taxon>Alveolata</taxon>
        <taxon>Dinophyceae</taxon>
        <taxon>Suessiales</taxon>
        <taxon>Symbiodiniaceae</taxon>
        <taxon>Cladocopium</taxon>
    </lineage>
</organism>
<dbReference type="InterPro" id="IPR018247">
    <property type="entry name" value="EF_Hand_1_Ca_BS"/>
</dbReference>
<dbReference type="OrthoDB" id="26525at2759"/>
<reference evidence="7" key="2">
    <citation type="submission" date="2024-04" db="EMBL/GenBank/DDBJ databases">
        <authorList>
            <person name="Chen Y."/>
            <person name="Shah S."/>
            <person name="Dougan E. K."/>
            <person name="Thang M."/>
            <person name="Chan C."/>
        </authorList>
    </citation>
    <scope>NUCLEOTIDE SEQUENCE [LARGE SCALE GENOMIC DNA]</scope>
</reference>
<keyword evidence="3" id="KW-0106">Calcium</keyword>
<dbReference type="Proteomes" id="UP001152797">
    <property type="component" value="Unassembled WGS sequence"/>
</dbReference>
<evidence type="ECO:0000259" key="5">
    <source>
        <dbReference type="PROSITE" id="PS50222"/>
    </source>
</evidence>
<dbReference type="PROSITE" id="PS00018">
    <property type="entry name" value="EF_HAND_1"/>
    <property type="match status" value="5"/>
</dbReference>
<dbReference type="EMBL" id="CAMXCT010006079">
    <property type="protein sequence ID" value="CAI4013886.1"/>
    <property type="molecule type" value="Genomic_DNA"/>
</dbReference>
<dbReference type="EMBL" id="CAMXCT020006079">
    <property type="protein sequence ID" value="CAL1167261.1"/>
    <property type="molecule type" value="Genomic_DNA"/>
</dbReference>
<evidence type="ECO:0000313" key="6">
    <source>
        <dbReference type="EMBL" id="CAI4013886.1"/>
    </source>
</evidence>
<accession>A0A9P1GH75</accession>
<dbReference type="InterPro" id="IPR011992">
    <property type="entry name" value="EF-hand-dom_pair"/>
</dbReference>